<comment type="caution">
    <text evidence="1">The sequence shown here is derived from an EMBL/GenBank/DDBJ whole genome shotgun (WGS) entry which is preliminary data.</text>
</comment>
<evidence type="ECO:0000313" key="2">
    <source>
        <dbReference type="Proteomes" id="UP000260823"/>
    </source>
</evidence>
<organism evidence="1 2">
    <name type="scientific">Mucilaginibacter terrenus</name>
    <dbReference type="NCBI Taxonomy" id="2482727"/>
    <lineage>
        <taxon>Bacteria</taxon>
        <taxon>Pseudomonadati</taxon>
        <taxon>Bacteroidota</taxon>
        <taxon>Sphingobacteriia</taxon>
        <taxon>Sphingobacteriales</taxon>
        <taxon>Sphingobacteriaceae</taxon>
        <taxon>Mucilaginibacter</taxon>
    </lineage>
</organism>
<protein>
    <submittedName>
        <fullName evidence="1">Uncharacterized protein</fullName>
    </submittedName>
</protein>
<sequence length="233" mass="25721">MIERTLKTTQGRLKLSIPTQLNEVSLGQMIDLQEAKDMTDLDAISILSGVSVADLQNVADANDFTQFADGVLTLSNEIKNLYNSEKVPTSVTVTIDGKPVKVSVINNLSVEPAGAFMAARDIIADEIAAHIKQNGEDNWQETFKPSLLACAKLLAQYFFTRVTGLPYDEYAAAEFLNVVKKLWVTEALPIAKHFFTSYPDLSKPKTDFWPRLLQLLKNVLVSGLSNVLSTSIR</sequence>
<dbReference type="OrthoDB" id="793431at2"/>
<proteinExistence type="predicted"/>
<name>A0A3E2NXH8_9SPHI</name>
<dbReference type="RefSeq" id="WP_117382589.1">
    <property type="nucleotide sequence ID" value="NZ_QWDE01000001.1"/>
</dbReference>
<dbReference type="Proteomes" id="UP000260823">
    <property type="component" value="Unassembled WGS sequence"/>
</dbReference>
<dbReference type="AlphaFoldDB" id="A0A3E2NXH8"/>
<reference evidence="1 2" key="1">
    <citation type="submission" date="2018-08" db="EMBL/GenBank/DDBJ databases">
        <title>Mucilaginibacter terrae sp. nov., isolated from manganese diggings.</title>
        <authorList>
            <person name="Huang Y."/>
            <person name="Zhou Z."/>
        </authorList>
    </citation>
    <scope>NUCLEOTIDE SEQUENCE [LARGE SCALE GENOMIC DNA]</scope>
    <source>
        <strain evidence="1 2">ZH6</strain>
    </source>
</reference>
<accession>A0A3E2NXH8</accession>
<dbReference type="EMBL" id="QWDE01000001">
    <property type="protein sequence ID" value="RFZ85692.1"/>
    <property type="molecule type" value="Genomic_DNA"/>
</dbReference>
<keyword evidence="2" id="KW-1185">Reference proteome</keyword>
<gene>
    <name evidence="1" type="ORF">DYU05_08875</name>
</gene>
<evidence type="ECO:0000313" key="1">
    <source>
        <dbReference type="EMBL" id="RFZ85692.1"/>
    </source>
</evidence>